<accession>A0ABT0SS53</accession>
<dbReference type="SFLD" id="SFLDS00003">
    <property type="entry name" value="Haloacid_Dehalogenase"/>
    <property type="match status" value="1"/>
</dbReference>
<dbReference type="SFLD" id="SFLDG01129">
    <property type="entry name" value="C1.5:_HAD__Beta-PGM__Phosphata"/>
    <property type="match status" value="1"/>
</dbReference>
<dbReference type="RefSeq" id="WP_250081478.1">
    <property type="nucleotide sequence ID" value="NZ_JAMJPJ010000012.1"/>
</dbReference>
<keyword evidence="2" id="KW-0460">Magnesium</keyword>
<dbReference type="PANTHER" id="PTHR43434:SF23">
    <property type="entry name" value="PHOSPHOGLYCOLATE PHOSPHATASE"/>
    <property type="match status" value="1"/>
</dbReference>
<dbReference type="InterPro" id="IPR006439">
    <property type="entry name" value="HAD-SF_hydro_IA"/>
</dbReference>
<dbReference type="Proteomes" id="UP001165308">
    <property type="component" value="Unassembled WGS sequence"/>
</dbReference>
<dbReference type="InterPro" id="IPR036412">
    <property type="entry name" value="HAD-like_sf"/>
</dbReference>
<evidence type="ECO:0000256" key="2">
    <source>
        <dbReference type="ARBA" id="ARBA00022842"/>
    </source>
</evidence>
<dbReference type="PANTHER" id="PTHR43434">
    <property type="entry name" value="PHOSPHOGLYCOLATE PHOSPHATASE"/>
    <property type="match status" value="1"/>
</dbReference>
<sequence>MSDVINDVMLGAPPPARALLFDLDGTLVDTAPDLANATNVLRAHHGLAPLPFATIRRQVSNGGSALVTLALGFDIDHPHHSAARVLLLNAYEQAVATYSRVFSPLDTWLKRWQLNSGLWGIVTNKPRRYTEPLLNALALEPGALLCADDLSVKKPSPEPLWEAARRLNVAPHECWYVGDHLRDMQAAKAAGMTAVAVGYGYISEEDDYRQWPADVWFSDCTALVAALPTMKPSLC</sequence>
<dbReference type="InterPro" id="IPR050155">
    <property type="entry name" value="HAD-like_hydrolase_sf"/>
</dbReference>
<evidence type="ECO:0000313" key="3">
    <source>
        <dbReference type="EMBL" id="MCL7930169.1"/>
    </source>
</evidence>
<dbReference type="Pfam" id="PF00702">
    <property type="entry name" value="Hydrolase"/>
    <property type="match status" value="1"/>
</dbReference>
<proteinExistence type="predicted"/>
<dbReference type="Gene3D" id="3.40.50.1000">
    <property type="entry name" value="HAD superfamily/HAD-like"/>
    <property type="match status" value="1"/>
</dbReference>
<reference evidence="3" key="1">
    <citation type="submission" date="2022-05" db="EMBL/GenBank/DDBJ databases">
        <title>Halomonas geminus sp. nov. and Halomonas llamarensis sp. nov. isolated from high-altitude salars of the Atacama Desert.</title>
        <authorList>
            <person name="Hintersatz C."/>
            <person name="Rojas L.A."/>
            <person name="Wei T.-S."/>
            <person name="Kutschke S."/>
            <person name="Lehmann F."/>
            <person name="Jain R."/>
            <person name="Pollmann K."/>
        </authorList>
    </citation>
    <scope>NUCLEOTIDE SEQUENCE</scope>
    <source>
        <strain evidence="3">ATCHA</strain>
    </source>
</reference>
<dbReference type="InterPro" id="IPR023198">
    <property type="entry name" value="PGP-like_dom2"/>
</dbReference>
<dbReference type="NCBIfam" id="TIGR01549">
    <property type="entry name" value="HAD-SF-IA-v1"/>
    <property type="match status" value="1"/>
</dbReference>
<keyword evidence="1 3" id="KW-0378">Hydrolase</keyword>
<keyword evidence="4" id="KW-1185">Reference proteome</keyword>
<comment type="caution">
    <text evidence="3">The sequence shown here is derived from an EMBL/GenBank/DDBJ whole genome shotgun (WGS) entry which is preliminary data.</text>
</comment>
<dbReference type="GO" id="GO:0016787">
    <property type="term" value="F:hydrolase activity"/>
    <property type="evidence" value="ECO:0007669"/>
    <property type="project" value="UniProtKB-KW"/>
</dbReference>
<evidence type="ECO:0000313" key="4">
    <source>
        <dbReference type="Proteomes" id="UP001165308"/>
    </source>
</evidence>
<gene>
    <name evidence="3" type="ORF">M8006_09285</name>
</gene>
<dbReference type="SUPFAM" id="SSF56784">
    <property type="entry name" value="HAD-like"/>
    <property type="match status" value="1"/>
</dbReference>
<dbReference type="EMBL" id="JAMJPJ010000012">
    <property type="protein sequence ID" value="MCL7930169.1"/>
    <property type="molecule type" value="Genomic_DNA"/>
</dbReference>
<dbReference type="InterPro" id="IPR023214">
    <property type="entry name" value="HAD_sf"/>
</dbReference>
<dbReference type="Gene3D" id="1.10.150.240">
    <property type="entry name" value="Putative phosphatase, domain 2"/>
    <property type="match status" value="1"/>
</dbReference>
<name>A0ABT0SS53_9GAMM</name>
<protein>
    <submittedName>
        <fullName evidence="3">HAD-IA family hydrolase</fullName>
    </submittedName>
</protein>
<evidence type="ECO:0000256" key="1">
    <source>
        <dbReference type="ARBA" id="ARBA00022801"/>
    </source>
</evidence>
<organism evidence="3 4">
    <name type="scientific">Halomonas llamarensis</name>
    <dbReference type="NCBI Taxonomy" id="2945104"/>
    <lineage>
        <taxon>Bacteria</taxon>
        <taxon>Pseudomonadati</taxon>
        <taxon>Pseudomonadota</taxon>
        <taxon>Gammaproteobacteria</taxon>
        <taxon>Oceanospirillales</taxon>
        <taxon>Halomonadaceae</taxon>
        <taxon>Halomonas</taxon>
    </lineage>
</organism>